<dbReference type="PANTHER" id="PTHR23048">
    <property type="entry name" value="MYOSIN LIGHT CHAIN 1, 3"/>
    <property type="match status" value="1"/>
</dbReference>
<evidence type="ECO:0000313" key="7">
    <source>
        <dbReference type="Proteomes" id="UP000008983"/>
    </source>
</evidence>
<dbReference type="InterPro" id="IPR002048">
    <property type="entry name" value="EF_hand_dom"/>
</dbReference>
<dbReference type="GO" id="GO:0016460">
    <property type="term" value="C:myosin II complex"/>
    <property type="evidence" value="ECO:0007669"/>
    <property type="project" value="TreeGrafter"/>
</dbReference>
<keyword evidence="3" id="KW-0677">Repeat</keyword>
<evidence type="ECO:0000256" key="2">
    <source>
        <dbReference type="ARBA" id="ARBA00022723"/>
    </source>
</evidence>
<evidence type="ECO:0000259" key="5">
    <source>
        <dbReference type="PROSITE" id="PS50222"/>
    </source>
</evidence>
<protein>
    <recommendedName>
        <fullName evidence="1">Calmodulin</fullName>
    </recommendedName>
</protein>
<dbReference type="AlphaFoldDB" id="G0QSL7"/>
<dbReference type="CDD" id="cd00051">
    <property type="entry name" value="EFh"/>
    <property type="match status" value="1"/>
</dbReference>
<dbReference type="PANTHER" id="PTHR23048:SF0">
    <property type="entry name" value="CALMODULIN LIKE 3"/>
    <property type="match status" value="1"/>
</dbReference>
<dbReference type="InterPro" id="IPR050230">
    <property type="entry name" value="CALM/Myosin/TropC-like"/>
</dbReference>
<dbReference type="PROSITE" id="PS50222">
    <property type="entry name" value="EF_HAND_2"/>
    <property type="match status" value="2"/>
</dbReference>
<dbReference type="Proteomes" id="UP000008983">
    <property type="component" value="Unassembled WGS sequence"/>
</dbReference>
<evidence type="ECO:0000313" key="6">
    <source>
        <dbReference type="EMBL" id="EGR31776.1"/>
    </source>
</evidence>
<keyword evidence="7" id="KW-1185">Reference proteome</keyword>
<dbReference type="Pfam" id="PF13499">
    <property type="entry name" value="EF-hand_7"/>
    <property type="match status" value="1"/>
</dbReference>
<accession>G0QSL7</accession>
<dbReference type="InParanoid" id="G0QSL7"/>
<dbReference type="OMA" id="EFVQRIM"/>
<dbReference type="SMART" id="SM00054">
    <property type="entry name" value="EFh"/>
    <property type="match status" value="2"/>
</dbReference>
<proteinExistence type="predicted"/>
<dbReference type="eggNOG" id="KOG0027">
    <property type="taxonomic scope" value="Eukaryota"/>
</dbReference>
<feature type="domain" description="EF-hand" evidence="5">
    <location>
        <begin position="64"/>
        <end position="99"/>
    </location>
</feature>
<keyword evidence="2" id="KW-0479">Metal-binding</keyword>
<feature type="domain" description="EF-hand" evidence="5">
    <location>
        <begin position="100"/>
        <end position="132"/>
    </location>
</feature>
<sequence length="132" mass="15562">MNNQLQQETLKVLLEAFNFFDLDHRNKAEGELTDIVEEIEKSGQDIISQDDFLSYMYQKINSSDMEKDLLEAFKVFYRDGNGLINKDDLKIMLESVGEKFEDQDYKDMIKDVCGNEDGYINYNDFIKILKYK</sequence>
<dbReference type="GeneID" id="14907929"/>
<dbReference type="Gene3D" id="1.10.238.10">
    <property type="entry name" value="EF-hand"/>
    <property type="match status" value="1"/>
</dbReference>
<dbReference type="InterPro" id="IPR011992">
    <property type="entry name" value="EF-hand-dom_pair"/>
</dbReference>
<evidence type="ECO:0000256" key="4">
    <source>
        <dbReference type="ARBA" id="ARBA00022990"/>
    </source>
</evidence>
<dbReference type="RefSeq" id="XP_004035262.1">
    <property type="nucleotide sequence ID" value="XM_004035214.1"/>
</dbReference>
<gene>
    <name evidence="6" type="ORF">IMG5_102150</name>
</gene>
<evidence type="ECO:0000256" key="1">
    <source>
        <dbReference type="ARBA" id="ARBA00020786"/>
    </source>
</evidence>
<dbReference type="SUPFAM" id="SSF47473">
    <property type="entry name" value="EF-hand"/>
    <property type="match status" value="1"/>
</dbReference>
<dbReference type="GO" id="GO:0005509">
    <property type="term" value="F:calcium ion binding"/>
    <property type="evidence" value="ECO:0007669"/>
    <property type="project" value="InterPro"/>
</dbReference>
<dbReference type="STRING" id="857967.G0QSL7"/>
<dbReference type="FunFam" id="1.10.238.10:FF:000001">
    <property type="entry name" value="Calmodulin 1"/>
    <property type="match status" value="1"/>
</dbReference>
<keyword evidence="4" id="KW-0007">Acetylation</keyword>
<name>G0QSL7_ICHMU</name>
<evidence type="ECO:0000256" key="3">
    <source>
        <dbReference type="ARBA" id="ARBA00022737"/>
    </source>
</evidence>
<dbReference type="EMBL" id="GL983817">
    <property type="protein sequence ID" value="EGR31776.1"/>
    <property type="molecule type" value="Genomic_DNA"/>
</dbReference>
<reference evidence="6 7" key="1">
    <citation type="submission" date="2011-07" db="EMBL/GenBank/DDBJ databases">
        <authorList>
            <person name="Coyne R."/>
            <person name="Brami D."/>
            <person name="Johnson J."/>
            <person name="Hostetler J."/>
            <person name="Hannick L."/>
            <person name="Clark T."/>
            <person name="Cassidy-Hanley D."/>
            <person name="Inman J."/>
        </authorList>
    </citation>
    <scope>NUCLEOTIDE SEQUENCE [LARGE SCALE GENOMIC DNA]</scope>
    <source>
        <strain evidence="6 7">G5</strain>
    </source>
</reference>
<organism evidence="6 7">
    <name type="scientific">Ichthyophthirius multifiliis</name>
    <name type="common">White spot disease agent</name>
    <name type="synonym">Ich</name>
    <dbReference type="NCBI Taxonomy" id="5932"/>
    <lineage>
        <taxon>Eukaryota</taxon>
        <taxon>Sar</taxon>
        <taxon>Alveolata</taxon>
        <taxon>Ciliophora</taxon>
        <taxon>Intramacronucleata</taxon>
        <taxon>Oligohymenophorea</taxon>
        <taxon>Hymenostomatida</taxon>
        <taxon>Ophryoglenina</taxon>
        <taxon>Ichthyophthirius</taxon>
    </lineage>
</organism>
<dbReference type="OrthoDB" id="26525at2759"/>